<name>A0A401WFT9_STREY</name>
<dbReference type="EMBL" id="BHZD01000001">
    <property type="protein sequence ID" value="GCD48150.1"/>
    <property type="molecule type" value="Genomic_DNA"/>
</dbReference>
<organism evidence="1 2">
    <name type="scientific">Streptomyces paromomycinus</name>
    <name type="common">Streptomyces rimosus subsp. paromomycinus</name>
    <dbReference type="NCBI Taxonomy" id="92743"/>
    <lineage>
        <taxon>Bacteria</taxon>
        <taxon>Bacillati</taxon>
        <taxon>Actinomycetota</taxon>
        <taxon>Actinomycetes</taxon>
        <taxon>Kitasatosporales</taxon>
        <taxon>Streptomycetaceae</taxon>
        <taxon>Streptomyces</taxon>
    </lineage>
</organism>
<dbReference type="Gene3D" id="3.90.1200.10">
    <property type="match status" value="1"/>
</dbReference>
<dbReference type="SUPFAM" id="SSF56112">
    <property type="entry name" value="Protein kinase-like (PK-like)"/>
    <property type="match status" value="1"/>
</dbReference>
<dbReference type="InterPro" id="IPR011009">
    <property type="entry name" value="Kinase-like_dom_sf"/>
</dbReference>
<protein>
    <recommendedName>
        <fullName evidence="3">Aminoglycoside phosphotransferase domain-containing protein</fullName>
    </recommendedName>
</protein>
<dbReference type="AlphaFoldDB" id="A0A401WFT9"/>
<gene>
    <name evidence="1" type="ORF">GKJPGBOP_07946</name>
</gene>
<keyword evidence="2" id="KW-1185">Reference proteome</keyword>
<dbReference type="Proteomes" id="UP000286746">
    <property type="component" value="Unassembled WGS sequence"/>
</dbReference>
<evidence type="ECO:0000313" key="2">
    <source>
        <dbReference type="Proteomes" id="UP000286746"/>
    </source>
</evidence>
<evidence type="ECO:0000313" key="1">
    <source>
        <dbReference type="EMBL" id="GCD48150.1"/>
    </source>
</evidence>
<evidence type="ECO:0008006" key="3">
    <source>
        <dbReference type="Google" id="ProtNLM"/>
    </source>
</evidence>
<reference evidence="1 2" key="1">
    <citation type="submission" date="2018-11" db="EMBL/GenBank/DDBJ databases">
        <title>Whole genome sequence of Streptomyces paromomycinus NBRC 15454(T).</title>
        <authorList>
            <person name="Komaki H."/>
            <person name="Tamura T."/>
        </authorList>
    </citation>
    <scope>NUCLEOTIDE SEQUENCE [LARGE SCALE GENOMIC DNA]</scope>
    <source>
        <strain evidence="1 2">NBRC 15454</strain>
    </source>
</reference>
<accession>A0A401WFT9</accession>
<comment type="caution">
    <text evidence="1">The sequence shown here is derived from an EMBL/GenBank/DDBJ whole genome shotgun (WGS) entry which is preliminary data.</text>
</comment>
<proteinExistence type="predicted"/>
<sequence>MYLHEDETMRIERALGQAVKSAERIQGRGYTNNRRWIVRLAHDRTAFVKHADDAVTAEWLRREYEVYDALRLDVVPRVLGWHDDGELPVLVLEDLSDGDWSPPWSRGKIDAVLATLRAVAGHAAPPGLPTARSTHMGEDNWPEVAADPKLFLSLGLCSADWLDRALPVLLEAARPERLDGDSLLHLDVRSDNLCFRAGRAFLFDWNHAAVGNAQFDVAFWLPSLRLEGGPEPEEVADVPPELAALVAGFFAARAGLPVIPQAPMVRDIQRRQLEVALPWAARALGLPAPA</sequence>